<dbReference type="AlphaFoldDB" id="A0A8I0G784"/>
<dbReference type="InterPro" id="IPR010982">
    <property type="entry name" value="Lambda_DNA-bd_dom_sf"/>
</dbReference>
<dbReference type="GO" id="GO:0005829">
    <property type="term" value="C:cytosol"/>
    <property type="evidence" value="ECO:0007669"/>
    <property type="project" value="TreeGrafter"/>
</dbReference>
<sequence length="487" mass="53602">MAQTAQSSLGDVDEALLGKRIRHARKAARRTLGSVANAVGYSSSYLSQIETGKRSPRLSILTAIAAELGVSMDVLLAQEPPSERAGLELELAKLQDAPSARKAQLPRVSHPERIGTEELRALVGLHHALAAATTIRSSTPEEARAANRQLRADMLARGNYFPTIEARAAQLTEAIGHSGGPLDASLLRSIVKRFDYTIVRSADLPYAARSLLDYRNRRLYLPASSRDGRDERIHVLRALADLALDHDRPATFATFLRQRVESNYFACALLMPESLALSYLRSAKLERRLDLHEFAHHFAVPYETAVHRFTNLATHHLSIPVHFSRVSRDGVIYKAYANDGVVFPTDVTGAIEGQLACRKWAVRQAFAQPDRFAPHAQYTDTSAGTFFCTAQVTTASAGEFSVGLGVPFTDSKWFRLRATPHRQSSTCPDRSCCRLSPQHLADRWEEHAFAQVRAHAHLLAAVPPGAFPGLDPVEIYEFLEGQAGLSD</sequence>
<dbReference type="InterPro" id="IPR001387">
    <property type="entry name" value="Cro/C1-type_HTH"/>
</dbReference>
<comment type="caution">
    <text evidence="4">The sequence shown here is derived from an EMBL/GenBank/DDBJ whole genome shotgun (WGS) entry which is preliminary data.</text>
</comment>
<feature type="domain" description="HTH cro/C1-type" evidence="3">
    <location>
        <begin position="21"/>
        <end position="75"/>
    </location>
</feature>
<keyword evidence="2" id="KW-0238">DNA-binding</keyword>
<gene>
    <name evidence="4" type="ORF">H8R10_02645</name>
</gene>
<evidence type="ECO:0000256" key="1">
    <source>
        <dbReference type="ARBA" id="ARBA00007227"/>
    </source>
</evidence>
<dbReference type="InterPro" id="IPR050807">
    <property type="entry name" value="TransReg_Diox_bact_type"/>
</dbReference>
<accession>A0A8I0G784</accession>
<evidence type="ECO:0000259" key="3">
    <source>
        <dbReference type="PROSITE" id="PS50943"/>
    </source>
</evidence>
<dbReference type="PANTHER" id="PTHR46797:SF1">
    <property type="entry name" value="METHYLPHOSPHONATE SYNTHASE"/>
    <property type="match status" value="1"/>
</dbReference>
<dbReference type="InterPro" id="IPR010359">
    <property type="entry name" value="IrrE_HExxH"/>
</dbReference>
<dbReference type="Gene3D" id="1.10.260.40">
    <property type="entry name" value="lambda repressor-like DNA-binding domains"/>
    <property type="match status" value="1"/>
</dbReference>
<reference evidence="4 5" key="1">
    <citation type="submission" date="2020-08" db="EMBL/GenBank/DDBJ databases">
        <title>Winkia gen. nov., sp. nov., isolated from faeces of the Anser albifrons in China.</title>
        <authorList>
            <person name="Liu Q."/>
        </authorList>
    </citation>
    <scope>NUCLEOTIDE SEQUENCE [LARGE SCALE GENOMIC DNA]</scope>
    <source>
        <strain evidence="4 5">C62</strain>
    </source>
</reference>
<name>A0A8I0G784_9ACTO</name>
<organism evidence="4 5">
    <name type="scientific">Nanchangia anserum</name>
    <dbReference type="NCBI Taxonomy" id="2692125"/>
    <lineage>
        <taxon>Bacteria</taxon>
        <taxon>Bacillati</taxon>
        <taxon>Actinomycetota</taxon>
        <taxon>Actinomycetes</taxon>
        <taxon>Actinomycetales</taxon>
        <taxon>Actinomycetaceae</taxon>
        <taxon>Nanchangia</taxon>
    </lineage>
</organism>
<dbReference type="Pfam" id="PF06114">
    <property type="entry name" value="Peptidase_M78"/>
    <property type="match status" value="1"/>
</dbReference>
<dbReference type="RefSeq" id="WP_191071200.1">
    <property type="nucleotide sequence ID" value="NZ_JACRUO010000001.1"/>
</dbReference>
<dbReference type="PROSITE" id="PS50943">
    <property type="entry name" value="HTH_CROC1"/>
    <property type="match status" value="1"/>
</dbReference>
<dbReference type="GO" id="GO:0003677">
    <property type="term" value="F:DNA binding"/>
    <property type="evidence" value="ECO:0007669"/>
    <property type="project" value="UniProtKB-KW"/>
</dbReference>
<evidence type="ECO:0000313" key="5">
    <source>
        <dbReference type="Proteomes" id="UP000627538"/>
    </source>
</evidence>
<evidence type="ECO:0000256" key="2">
    <source>
        <dbReference type="ARBA" id="ARBA00023125"/>
    </source>
</evidence>
<evidence type="ECO:0000313" key="4">
    <source>
        <dbReference type="EMBL" id="MBD3689130.1"/>
    </source>
</evidence>
<keyword evidence="5" id="KW-1185">Reference proteome</keyword>
<dbReference type="Proteomes" id="UP000627538">
    <property type="component" value="Unassembled WGS sequence"/>
</dbReference>
<dbReference type="PANTHER" id="PTHR46797">
    <property type="entry name" value="HTH-TYPE TRANSCRIPTIONAL REGULATOR"/>
    <property type="match status" value="1"/>
</dbReference>
<dbReference type="SUPFAM" id="SSF47413">
    <property type="entry name" value="lambda repressor-like DNA-binding domains"/>
    <property type="match status" value="1"/>
</dbReference>
<dbReference type="CDD" id="cd00093">
    <property type="entry name" value="HTH_XRE"/>
    <property type="match status" value="1"/>
</dbReference>
<dbReference type="EMBL" id="JACRUO010000001">
    <property type="protein sequence ID" value="MBD3689130.1"/>
    <property type="molecule type" value="Genomic_DNA"/>
</dbReference>
<dbReference type="SMART" id="SM00530">
    <property type="entry name" value="HTH_XRE"/>
    <property type="match status" value="1"/>
</dbReference>
<dbReference type="GO" id="GO:0003700">
    <property type="term" value="F:DNA-binding transcription factor activity"/>
    <property type="evidence" value="ECO:0007669"/>
    <property type="project" value="TreeGrafter"/>
</dbReference>
<dbReference type="Pfam" id="PF13560">
    <property type="entry name" value="HTH_31"/>
    <property type="match status" value="1"/>
</dbReference>
<proteinExistence type="inferred from homology"/>
<protein>
    <submittedName>
        <fullName evidence="4">Helix-turn-helix domain-containing protein</fullName>
    </submittedName>
</protein>
<comment type="similarity">
    <text evidence="1">Belongs to the short-chain fatty acyl-CoA assimilation regulator (ScfR) family.</text>
</comment>